<proteinExistence type="predicted"/>
<accession>A0AA35SHG4</accession>
<dbReference type="EMBL" id="CASHTH010002358">
    <property type="protein sequence ID" value="CAI8028741.1"/>
    <property type="molecule type" value="Genomic_DNA"/>
</dbReference>
<feature type="non-terminal residue" evidence="1">
    <location>
        <position position="1"/>
    </location>
</feature>
<evidence type="ECO:0000313" key="1">
    <source>
        <dbReference type="EMBL" id="CAI8028741.1"/>
    </source>
</evidence>
<keyword evidence="2" id="KW-1185">Reference proteome</keyword>
<name>A0AA35SHG4_GEOBA</name>
<reference evidence="1" key="1">
    <citation type="submission" date="2023-03" db="EMBL/GenBank/DDBJ databases">
        <authorList>
            <person name="Steffen K."/>
            <person name="Cardenas P."/>
        </authorList>
    </citation>
    <scope>NUCLEOTIDE SEQUENCE</scope>
</reference>
<organism evidence="1 2">
    <name type="scientific">Geodia barretti</name>
    <name type="common">Barrett's horny sponge</name>
    <dbReference type="NCBI Taxonomy" id="519541"/>
    <lineage>
        <taxon>Eukaryota</taxon>
        <taxon>Metazoa</taxon>
        <taxon>Porifera</taxon>
        <taxon>Demospongiae</taxon>
        <taxon>Heteroscleromorpha</taxon>
        <taxon>Tetractinellida</taxon>
        <taxon>Astrophorina</taxon>
        <taxon>Geodiidae</taxon>
        <taxon>Geodia</taxon>
    </lineage>
</organism>
<protein>
    <submittedName>
        <fullName evidence="1">Uncharacterized protein</fullName>
    </submittedName>
</protein>
<dbReference type="AlphaFoldDB" id="A0AA35SHG4"/>
<sequence length="329" mass="34739">KAQVQCYSEGHCPNGQPTLNIGQFDAAKECCIIGEALSWQSGGEPCAACLIYGWKETYSEAGIGDTVTLTVGTIKGSPEVRVILGVEYNNTEVSVGATDFDPPRLILAAEDLSLQVTVLDDGQPLQEDKNITLTLAKIAGGKSSDIIVTEAIIAVRSQKIPDSLSCTATGLSEVAINCSGVEPDTSLQCSFSGGPLHSCNVPILLTSNVSPPGSRFNVTILASTGGEDTVTYDITNTKTDVSASVPPLEVVLTGGSPRVTESSVEAEFVTTRPVTGVRCFLRYENKNDYKDCSSGSVSFTGLKPGRYVLKIFAYNKLTDVAAIKRVVNV</sequence>
<comment type="caution">
    <text evidence="1">The sequence shown here is derived from an EMBL/GenBank/DDBJ whole genome shotgun (WGS) entry which is preliminary data.</text>
</comment>
<evidence type="ECO:0000313" key="2">
    <source>
        <dbReference type="Proteomes" id="UP001174909"/>
    </source>
</evidence>
<dbReference type="Proteomes" id="UP001174909">
    <property type="component" value="Unassembled WGS sequence"/>
</dbReference>
<gene>
    <name evidence="1" type="ORF">GBAR_LOCUS16342</name>
</gene>